<dbReference type="EnsemblFungi" id="EJT71227">
    <property type="protein sequence ID" value="EJT71227"/>
    <property type="gene ID" value="GGTG_10487"/>
</dbReference>
<dbReference type="RefSeq" id="XP_009226624.1">
    <property type="nucleotide sequence ID" value="XM_009228360.1"/>
</dbReference>
<accession>J3PAG1</accession>
<proteinExistence type="predicted"/>
<name>J3PAG1_GAET3</name>
<dbReference type="EMBL" id="GL385400">
    <property type="protein sequence ID" value="EJT71227.1"/>
    <property type="molecule type" value="Genomic_DNA"/>
</dbReference>
<reference evidence="2" key="4">
    <citation type="journal article" date="2015" name="G3 (Bethesda)">
        <title>Genome sequences of three phytopathogenic species of the Magnaporthaceae family of fungi.</title>
        <authorList>
            <person name="Okagaki L.H."/>
            <person name="Nunes C.C."/>
            <person name="Sailsbery J."/>
            <person name="Clay B."/>
            <person name="Brown D."/>
            <person name="John T."/>
            <person name="Oh Y."/>
            <person name="Young N."/>
            <person name="Fitzgerald M."/>
            <person name="Haas B.J."/>
            <person name="Zeng Q."/>
            <person name="Young S."/>
            <person name="Adiconis X."/>
            <person name="Fan L."/>
            <person name="Levin J.Z."/>
            <person name="Mitchell T.K."/>
            <person name="Okubara P.A."/>
            <person name="Farman M.L."/>
            <person name="Kohn L.M."/>
            <person name="Birren B."/>
            <person name="Ma L.-J."/>
            <person name="Dean R.A."/>
        </authorList>
    </citation>
    <scope>NUCLEOTIDE SEQUENCE</scope>
    <source>
        <strain evidence="2">R3-111a-1</strain>
    </source>
</reference>
<dbReference type="AlphaFoldDB" id="J3PAG1"/>
<organism evidence="1">
    <name type="scientific">Gaeumannomyces tritici (strain R3-111a-1)</name>
    <name type="common">Wheat and barley take-all root rot fungus</name>
    <name type="synonym">Gaeumannomyces graminis var. tritici</name>
    <dbReference type="NCBI Taxonomy" id="644352"/>
    <lineage>
        <taxon>Eukaryota</taxon>
        <taxon>Fungi</taxon>
        <taxon>Dikarya</taxon>
        <taxon>Ascomycota</taxon>
        <taxon>Pezizomycotina</taxon>
        <taxon>Sordariomycetes</taxon>
        <taxon>Sordariomycetidae</taxon>
        <taxon>Magnaporthales</taxon>
        <taxon>Magnaporthaceae</taxon>
        <taxon>Gaeumannomyces</taxon>
    </lineage>
</organism>
<gene>
    <name evidence="2" type="primary">20350945</name>
    <name evidence="1" type="ORF">GGTG_10487</name>
</gene>
<keyword evidence="3" id="KW-1185">Reference proteome</keyword>
<protein>
    <submittedName>
        <fullName evidence="1 2">Uncharacterized protein</fullName>
    </submittedName>
</protein>
<reference evidence="1" key="2">
    <citation type="submission" date="2010-07" db="EMBL/GenBank/DDBJ databases">
        <authorList>
            <consortium name="The Broad Institute Genome Sequencing Platform"/>
            <consortium name="Broad Institute Genome Sequencing Center for Infectious Disease"/>
            <person name="Ma L.-J."/>
            <person name="Dead R."/>
            <person name="Young S."/>
            <person name="Zeng Q."/>
            <person name="Koehrsen M."/>
            <person name="Alvarado L."/>
            <person name="Berlin A."/>
            <person name="Chapman S.B."/>
            <person name="Chen Z."/>
            <person name="Freedman E."/>
            <person name="Gellesch M."/>
            <person name="Goldberg J."/>
            <person name="Griggs A."/>
            <person name="Gujja S."/>
            <person name="Heilman E.R."/>
            <person name="Heiman D."/>
            <person name="Hepburn T."/>
            <person name="Howarth C."/>
            <person name="Jen D."/>
            <person name="Larson L."/>
            <person name="Mehta T."/>
            <person name="Neiman D."/>
            <person name="Pearson M."/>
            <person name="Roberts A."/>
            <person name="Saif S."/>
            <person name="Shea T."/>
            <person name="Shenoy N."/>
            <person name="Sisk P."/>
            <person name="Stolte C."/>
            <person name="Sykes S."/>
            <person name="Walk T."/>
            <person name="White J."/>
            <person name="Yandava C."/>
            <person name="Haas B."/>
            <person name="Nusbaum C."/>
            <person name="Birren B."/>
        </authorList>
    </citation>
    <scope>NUCLEOTIDE SEQUENCE</scope>
    <source>
        <strain evidence="1">R3-111a-1</strain>
    </source>
</reference>
<reference evidence="1" key="3">
    <citation type="submission" date="2010-09" db="EMBL/GenBank/DDBJ databases">
        <title>Annotation of Gaeumannomyces graminis var. tritici R3-111a-1.</title>
        <authorList>
            <consortium name="The Broad Institute Genome Sequencing Platform"/>
            <person name="Ma L.-J."/>
            <person name="Dead R."/>
            <person name="Young S.K."/>
            <person name="Zeng Q."/>
            <person name="Gargeya S."/>
            <person name="Fitzgerald M."/>
            <person name="Haas B."/>
            <person name="Abouelleil A."/>
            <person name="Alvarado L."/>
            <person name="Arachchi H.M."/>
            <person name="Berlin A."/>
            <person name="Brown A."/>
            <person name="Chapman S.B."/>
            <person name="Chen Z."/>
            <person name="Dunbar C."/>
            <person name="Freedman E."/>
            <person name="Gearin G."/>
            <person name="Gellesch M."/>
            <person name="Goldberg J."/>
            <person name="Griggs A."/>
            <person name="Gujja S."/>
            <person name="Heiman D."/>
            <person name="Howarth C."/>
            <person name="Larson L."/>
            <person name="Lui A."/>
            <person name="MacDonald P.J.P."/>
            <person name="Mehta T."/>
            <person name="Montmayeur A."/>
            <person name="Murphy C."/>
            <person name="Neiman D."/>
            <person name="Pearson M."/>
            <person name="Priest M."/>
            <person name="Roberts A."/>
            <person name="Saif S."/>
            <person name="Shea T."/>
            <person name="Shenoy N."/>
            <person name="Sisk P."/>
            <person name="Stolte C."/>
            <person name="Sykes S."/>
            <person name="Yandava C."/>
            <person name="Wortman J."/>
            <person name="Nusbaum C."/>
            <person name="Birren B."/>
        </authorList>
    </citation>
    <scope>NUCLEOTIDE SEQUENCE</scope>
    <source>
        <strain evidence="1">R3-111a-1</strain>
    </source>
</reference>
<dbReference type="GeneID" id="20350945"/>
<dbReference type="VEuPathDB" id="FungiDB:GGTG_10487"/>
<reference evidence="2" key="5">
    <citation type="submission" date="2018-04" db="UniProtKB">
        <authorList>
            <consortium name="EnsemblFungi"/>
        </authorList>
    </citation>
    <scope>IDENTIFICATION</scope>
    <source>
        <strain evidence="2">R3-111a-1</strain>
    </source>
</reference>
<dbReference type="Proteomes" id="UP000006039">
    <property type="component" value="Unassembled WGS sequence"/>
</dbReference>
<dbReference type="HOGENOM" id="CLU_2399814_0_0_1"/>
<evidence type="ECO:0000313" key="3">
    <source>
        <dbReference type="Proteomes" id="UP000006039"/>
    </source>
</evidence>
<reference evidence="3" key="1">
    <citation type="submission" date="2010-07" db="EMBL/GenBank/DDBJ databases">
        <title>The genome sequence of Gaeumannomyces graminis var. tritici strain R3-111a-1.</title>
        <authorList>
            <consortium name="The Broad Institute Genome Sequencing Platform"/>
            <person name="Ma L.-J."/>
            <person name="Dead R."/>
            <person name="Young S."/>
            <person name="Zeng Q."/>
            <person name="Koehrsen M."/>
            <person name="Alvarado L."/>
            <person name="Berlin A."/>
            <person name="Chapman S.B."/>
            <person name="Chen Z."/>
            <person name="Freedman E."/>
            <person name="Gellesch M."/>
            <person name="Goldberg J."/>
            <person name="Griggs A."/>
            <person name="Gujja S."/>
            <person name="Heilman E.R."/>
            <person name="Heiman D."/>
            <person name="Hepburn T."/>
            <person name="Howarth C."/>
            <person name="Jen D."/>
            <person name="Larson L."/>
            <person name="Mehta T."/>
            <person name="Neiman D."/>
            <person name="Pearson M."/>
            <person name="Roberts A."/>
            <person name="Saif S."/>
            <person name="Shea T."/>
            <person name="Shenoy N."/>
            <person name="Sisk P."/>
            <person name="Stolte C."/>
            <person name="Sykes S."/>
            <person name="Walk T."/>
            <person name="White J."/>
            <person name="Yandava C."/>
            <person name="Haas B."/>
            <person name="Nusbaum C."/>
            <person name="Birren B."/>
        </authorList>
    </citation>
    <scope>NUCLEOTIDE SEQUENCE [LARGE SCALE GENOMIC DNA]</scope>
    <source>
        <strain evidence="3">R3-111a-1</strain>
    </source>
</reference>
<sequence length="93" mass="9409">MIKAAHQAGGVGFLGRHALGFPHCAGLALGLPGLAGGRPPCQTLAPVRLLYQGLAKLLVGAGNVQMQGLVPHVLVDRDAQAFDGLLAACHLGP</sequence>
<evidence type="ECO:0000313" key="2">
    <source>
        <dbReference type="EnsemblFungi" id="EJT71227"/>
    </source>
</evidence>
<evidence type="ECO:0000313" key="1">
    <source>
        <dbReference type="EMBL" id="EJT71227.1"/>
    </source>
</evidence>